<evidence type="ECO:0000313" key="4">
    <source>
        <dbReference type="Proteomes" id="UP000636709"/>
    </source>
</evidence>
<dbReference type="Proteomes" id="UP000636709">
    <property type="component" value="Unassembled WGS sequence"/>
</dbReference>
<dbReference type="EMBL" id="JACEFO010002359">
    <property type="protein sequence ID" value="KAF8663949.1"/>
    <property type="molecule type" value="Genomic_DNA"/>
</dbReference>
<comment type="caution">
    <text evidence="3">The sequence shown here is derived from an EMBL/GenBank/DDBJ whole genome shotgun (WGS) entry which is preliminary data.</text>
</comment>
<dbReference type="InterPro" id="IPR032675">
    <property type="entry name" value="LRR_dom_sf"/>
</dbReference>
<reference evidence="3" key="1">
    <citation type="submission" date="2020-07" db="EMBL/GenBank/DDBJ databases">
        <title>Genome sequence and genetic diversity analysis of an under-domesticated orphan crop, white fonio (Digitaria exilis).</title>
        <authorList>
            <person name="Bennetzen J.L."/>
            <person name="Chen S."/>
            <person name="Ma X."/>
            <person name="Wang X."/>
            <person name="Yssel A.E.J."/>
            <person name="Chaluvadi S.R."/>
            <person name="Johnson M."/>
            <person name="Gangashetty P."/>
            <person name="Hamidou F."/>
            <person name="Sanogo M.D."/>
            <person name="Zwaenepoel A."/>
            <person name="Wallace J."/>
            <person name="Van De Peer Y."/>
            <person name="Van Deynze A."/>
        </authorList>
    </citation>
    <scope>NUCLEOTIDE SEQUENCE</scope>
    <source>
        <tissue evidence="3">Leaves</tissue>
    </source>
</reference>
<dbReference type="SUPFAM" id="SSF52047">
    <property type="entry name" value="RNI-like"/>
    <property type="match status" value="1"/>
</dbReference>
<evidence type="ECO:0000259" key="2">
    <source>
        <dbReference type="Pfam" id="PF23622"/>
    </source>
</evidence>
<evidence type="ECO:0000313" key="3">
    <source>
        <dbReference type="EMBL" id="KAF8663949.1"/>
    </source>
</evidence>
<protein>
    <recommendedName>
        <fullName evidence="2">At1g61320/AtMIF1 LRR domain-containing protein</fullName>
    </recommendedName>
</protein>
<feature type="domain" description="At1g61320/AtMIF1 LRR" evidence="2">
    <location>
        <begin position="33"/>
        <end position="302"/>
    </location>
</feature>
<keyword evidence="4" id="KW-1185">Reference proteome</keyword>
<name>A0A835E726_9POAL</name>
<proteinExistence type="predicted"/>
<dbReference type="AlphaFoldDB" id="A0A835E726"/>
<dbReference type="PANTHER" id="PTHR34223:SF44">
    <property type="entry name" value="OS01G0789000 PROTEIN"/>
    <property type="match status" value="1"/>
</dbReference>
<dbReference type="PANTHER" id="PTHR34223">
    <property type="entry name" value="OS11G0201299 PROTEIN"/>
    <property type="match status" value="1"/>
</dbReference>
<feature type="region of interest" description="Disordered" evidence="1">
    <location>
        <begin position="387"/>
        <end position="441"/>
    </location>
</feature>
<dbReference type="OrthoDB" id="633625at2759"/>
<dbReference type="Pfam" id="PF23622">
    <property type="entry name" value="LRR_At1g61320_AtMIF1"/>
    <property type="match status" value="1"/>
</dbReference>
<gene>
    <name evidence="3" type="ORF">HU200_055294</name>
</gene>
<dbReference type="InterPro" id="IPR053197">
    <property type="entry name" value="F-box_SCFL_complex_component"/>
</dbReference>
<accession>A0A835E726</accession>
<feature type="compositionally biased region" description="Basic and acidic residues" evidence="1">
    <location>
        <begin position="387"/>
        <end position="398"/>
    </location>
</feature>
<organism evidence="3 4">
    <name type="scientific">Digitaria exilis</name>
    <dbReference type="NCBI Taxonomy" id="1010633"/>
    <lineage>
        <taxon>Eukaryota</taxon>
        <taxon>Viridiplantae</taxon>
        <taxon>Streptophyta</taxon>
        <taxon>Embryophyta</taxon>
        <taxon>Tracheophyta</taxon>
        <taxon>Spermatophyta</taxon>
        <taxon>Magnoliopsida</taxon>
        <taxon>Liliopsida</taxon>
        <taxon>Poales</taxon>
        <taxon>Poaceae</taxon>
        <taxon>PACMAD clade</taxon>
        <taxon>Panicoideae</taxon>
        <taxon>Panicodae</taxon>
        <taxon>Paniceae</taxon>
        <taxon>Anthephorinae</taxon>
        <taxon>Digitaria</taxon>
    </lineage>
</organism>
<dbReference type="InterPro" id="IPR055357">
    <property type="entry name" value="LRR_At1g61320_AtMIF1"/>
</dbReference>
<dbReference type="Gene3D" id="3.80.10.10">
    <property type="entry name" value="Ribonuclease Inhibitor"/>
    <property type="match status" value="1"/>
</dbReference>
<sequence>MKSDESIRLNYREYERWKYDKFVSFFNNLLLLRSRVDLHTFQLHFDSHHLINCNDVRTWIGYAVKNNVKLLDVNLHRYDKIVLPCCIFTCRSLEELNLKMGKAPYKDYEHEGLVLPDIIRLPSLKKLTLCDVEVDTFRLGNIIARSPGLEDLHLINCAQHLELVQSKLKKVLTIDGCIGGDKGLTIAAPQLVHFECIGWPLEDISWRERPSLESAHIDTCRSGCTFDDQINFTGIVLHAKRLALCGSDIKAMLEMELPSCSVFENLVTLEIGGWCLTNDLYVVVRFLQLSPRLEKLTLKQRKLSKVTKGEETSKVPIAGMTFECPLLETVIVQCSKDDNEIEKTVNAMAAHGVSLEKIQVIFHEDIERAERWGMSLEKLKEHDILEKTRKENQERVDDSNAGSDNSDDDSEEMEDEEYDDDDDDEIDDDEDEMEDDDDDDF</sequence>
<feature type="compositionally biased region" description="Acidic residues" evidence="1">
    <location>
        <begin position="405"/>
        <end position="441"/>
    </location>
</feature>
<evidence type="ECO:0000256" key="1">
    <source>
        <dbReference type="SAM" id="MobiDB-lite"/>
    </source>
</evidence>